<dbReference type="EMBL" id="PEGB01000020">
    <property type="protein sequence ID" value="RLU05490.1"/>
    <property type="molecule type" value="Genomic_DNA"/>
</dbReference>
<evidence type="ECO:0000259" key="1">
    <source>
        <dbReference type="Pfam" id="PF21837"/>
    </source>
</evidence>
<protein>
    <recommendedName>
        <fullName evidence="1">DUF6896 domain-containing protein</fullName>
    </recommendedName>
</protein>
<dbReference type="Proteomes" id="UP000282140">
    <property type="component" value="Unassembled WGS sequence"/>
</dbReference>
<proteinExistence type="predicted"/>
<dbReference type="InterPro" id="IPR054191">
    <property type="entry name" value="DUF6896"/>
</dbReference>
<organism evidence="2 4">
    <name type="scientific">Pseudomonas prosekii</name>
    <dbReference type="NCBI Taxonomy" id="1148509"/>
    <lineage>
        <taxon>Bacteria</taxon>
        <taxon>Pseudomonadati</taxon>
        <taxon>Pseudomonadota</taxon>
        <taxon>Gammaproteobacteria</taxon>
        <taxon>Pseudomonadales</taxon>
        <taxon>Pseudomonadaceae</taxon>
        <taxon>Pseudomonas</taxon>
    </lineage>
</organism>
<sequence length="143" mass="16916">MKNEALEYLIGDFLEQVDKITAMLEKKFGDRFILRLWRTKKIPQRGSVNGDVTYELHGVGCRVYLSEVCIDFDYGPDGRIDGFDSWRLYIYANEFPDRHQQYTKLEIVKRDLDEYITAGKIKRMQCGTSNLYFKDEQLYTRCS</sequence>
<evidence type="ECO:0000313" key="4">
    <source>
        <dbReference type="Proteomes" id="UP000282140"/>
    </source>
</evidence>
<dbReference type="EMBL" id="PEGA01000021">
    <property type="protein sequence ID" value="RLU06939.1"/>
    <property type="molecule type" value="Genomic_DNA"/>
</dbReference>
<evidence type="ECO:0000313" key="3">
    <source>
        <dbReference type="EMBL" id="RLU06939.1"/>
    </source>
</evidence>
<dbReference type="AlphaFoldDB" id="A0A3L8CBB2"/>
<keyword evidence="4" id="KW-1185">Reference proteome</keyword>
<feature type="domain" description="DUF6896" evidence="1">
    <location>
        <begin position="8"/>
        <end position="133"/>
    </location>
</feature>
<dbReference type="RefSeq" id="WP_121733452.1">
    <property type="nucleotide sequence ID" value="NZ_PEGA01000021.1"/>
</dbReference>
<gene>
    <name evidence="3" type="ORF">CS076_19850</name>
    <name evidence="2" type="ORF">CS078_23925</name>
</gene>
<dbReference type="Pfam" id="PF21837">
    <property type="entry name" value="DUF6896"/>
    <property type="match status" value="1"/>
</dbReference>
<name>A0A3L8CBB2_9PSED</name>
<dbReference type="Proteomes" id="UP000282672">
    <property type="component" value="Unassembled WGS sequence"/>
</dbReference>
<accession>A0A3L8CBB2</accession>
<comment type="caution">
    <text evidence="2">The sequence shown here is derived from an EMBL/GenBank/DDBJ whole genome shotgun (WGS) entry which is preliminary data.</text>
</comment>
<reference evidence="4 5" key="1">
    <citation type="journal article" date="2018" name="Front. Microbiol.">
        <title>Discovery of Phloeophagus Beetles as a Source of Pseudomonas Strains That Produce Potentially New Bioactive Substances and Description of Pseudomonas bohemica sp. nov.</title>
        <authorList>
            <person name="Saati-Santamaria Z."/>
            <person name="Lopez-Mondejar R."/>
            <person name="Jimenez-Gomez A."/>
            <person name="Diez-Mendez A."/>
            <person name="Vetrovsky T."/>
            <person name="Igual J.M."/>
            <person name="Velazquez E."/>
            <person name="Kolarik M."/>
            <person name="Rivas R."/>
            <person name="Garcia-Fraile P."/>
        </authorList>
    </citation>
    <scope>NUCLEOTIDE SEQUENCE [LARGE SCALE GENOMIC DNA]</scope>
    <source>
        <strain evidence="3 5">A2-NA12</strain>
        <strain evidence="2 4">A2-NA13</strain>
    </source>
</reference>
<evidence type="ECO:0000313" key="5">
    <source>
        <dbReference type="Proteomes" id="UP000282672"/>
    </source>
</evidence>
<evidence type="ECO:0000313" key="2">
    <source>
        <dbReference type="EMBL" id="RLU05490.1"/>
    </source>
</evidence>